<keyword evidence="3" id="KW-1185">Reference proteome</keyword>
<accession>A0ABR1CN58</accession>
<evidence type="ECO:0000256" key="1">
    <source>
        <dbReference type="SAM" id="MobiDB-lite"/>
    </source>
</evidence>
<name>A0ABR1CN58_NECAM</name>
<comment type="caution">
    <text evidence="2">The sequence shown here is derived from an EMBL/GenBank/DDBJ whole genome shotgun (WGS) entry which is preliminary data.</text>
</comment>
<reference evidence="2 3" key="1">
    <citation type="submission" date="2023-08" db="EMBL/GenBank/DDBJ databases">
        <title>A Necator americanus chromosomal reference genome.</title>
        <authorList>
            <person name="Ilik V."/>
            <person name="Petrzelkova K.J."/>
            <person name="Pardy F."/>
            <person name="Fuh T."/>
            <person name="Niatou-Singa F.S."/>
            <person name="Gouil Q."/>
            <person name="Baker L."/>
            <person name="Ritchie M.E."/>
            <person name="Jex A.R."/>
            <person name="Gazzola D."/>
            <person name="Li H."/>
            <person name="Toshio Fujiwara R."/>
            <person name="Zhan B."/>
            <person name="Aroian R.V."/>
            <person name="Pafco B."/>
            <person name="Schwarz E.M."/>
        </authorList>
    </citation>
    <scope>NUCLEOTIDE SEQUENCE [LARGE SCALE GENOMIC DNA]</scope>
    <source>
        <strain evidence="2 3">Aroian</strain>
        <tissue evidence="2">Whole animal</tissue>
    </source>
</reference>
<evidence type="ECO:0000313" key="3">
    <source>
        <dbReference type="Proteomes" id="UP001303046"/>
    </source>
</evidence>
<feature type="region of interest" description="Disordered" evidence="1">
    <location>
        <begin position="1"/>
        <end position="20"/>
    </location>
</feature>
<gene>
    <name evidence="2" type="primary">Necator_chrII.g8421</name>
    <name evidence="2" type="ORF">RB195_020627</name>
</gene>
<dbReference type="Proteomes" id="UP001303046">
    <property type="component" value="Unassembled WGS sequence"/>
</dbReference>
<evidence type="ECO:0000313" key="2">
    <source>
        <dbReference type="EMBL" id="KAK6738626.1"/>
    </source>
</evidence>
<organism evidence="2 3">
    <name type="scientific">Necator americanus</name>
    <name type="common">Human hookworm</name>
    <dbReference type="NCBI Taxonomy" id="51031"/>
    <lineage>
        <taxon>Eukaryota</taxon>
        <taxon>Metazoa</taxon>
        <taxon>Ecdysozoa</taxon>
        <taxon>Nematoda</taxon>
        <taxon>Chromadorea</taxon>
        <taxon>Rhabditida</taxon>
        <taxon>Rhabditina</taxon>
        <taxon>Rhabditomorpha</taxon>
        <taxon>Strongyloidea</taxon>
        <taxon>Ancylostomatidae</taxon>
        <taxon>Bunostominae</taxon>
        <taxon>Necator</taxon>
    </lineage>
</organism>
<sequence>MGQRLVVDTHALPSRPPHSTTNHRYELFTVDVVAADDDLTPTLTTTAKYQRAHPVIHKKNVLTVVFTPPRRPHVVVDVDDVDAFADLF</sequence>
<protein>
    <recommendedName>
        <fullName evidence="4">Phosphatidylethanolamine-binding protein</fullName>
    </recommendedName>
</protein>
<dbReference type="EMBL" id="JAVFWL010000002">
    <property type="protein sequence ID" value="KAK6738626.1"/>
    <property type="molecule type" value="Genomic_DNA"/>
</dbReference>
<proteinExistence type="predicted"/>
<evidence type="ECO:0008006" key="4">
    <source>
        <dbReference type="Google" id="ProtNLM"/>
    </source>
</evidence>